<comment type="caution">
    <text evidence="3">The sequence shown here is derived from an EMBL/GenBank/DDBJ whole genome shotgun (WGS) entry which is preliminary data.</text>
</comment>
<dbReference type="GO" id="GO:0003677">
    <property type="term" value="F:DNA binding"/>
    <property type="evidence" value="ECO:0007669"/>
    <property type="project" value="InterPro"/>
</dbReference>
<feature type="transmembrane region" description="Helical" evidence="1">
    <location>
        <begin position="242"/>
        <end position="265"/>
    </location>
</feature>
<dbReference type="Pfam" id="PF04851">
    <property type="entry name" value="ResIII"/>
    <property type="match status" value="1"/>
</dbReference>
<evidence type="ECO:0000256" key="1">
    <source>
        <dbReference type="SAM" id="Phobius"/>
    </source>
</evidence>
<dbReference type="InterPro" id="IPR006935">
    <property type="entry name" value="Helicase/UvrB_N"/>
</dbReference>
<feature type="transmembrane region" description="Helical" evidence="1">
    <location>
        <begin position="285"/>
        <end position="305"/>
    </location>
</feature>
<reference evidence="3 4" key="1">
    <citation type="journal article" date="2022" name="Nat. Ecol. Evol.">
        <title>A masculinizing supergene underlies an exaggerated male reproductive morph in a spider.</title>
        <authorList>
            <person name="Hendrickx F."/>
            <person name="De Corte Z."/>
            <person name="Sonet G."/>
            <person name="Van Belleghem S.M."/>
            <person name="Kostlbacher S."/>
            <person name="Vangestel C."/>
        </authorList>
    </citation>
    <scope>NUCLEOTIDE SEQUENCE [LARGE SCALE GENOMIC DNA]</scope>
    <source>
        <strain evidence="3">W744_W776</strain>
    </source>
</reference>
<accession>A0AAV6TF35</accession>
<dbReference type="Gene3D" id="3.40.50.300">
    <property type="entry name" value="P-loop containing nucleotide triphosphate hydrolases"/>
    <property type="match status" value="1"/>
</dbReference>
<dbReference type="SUPFAM" id="SSF52540">
    <property type="entry name" value="P-loop containing nucleoside triphosphate hydrolases"/>
    <property type="match status" value="1"/>
</dbReference>
<organism evidence="3 4">
    <name type="scientific">Oedothorax gibbosus</name>
    <dbReference type="NCBI Taxonomy" id="931172"/>
    <lineage>
        <taxon>Eukaryota</taxon>
        <taxon>Metazoa</taxon>
        <taxon>Ecdysozoa</taxon>
        <taxon>Arthropoda</taxon>
        <taxon>Chelicerata</taxon>
        <taxon>Arachnida</taxon>
        <taxon>Araneae</taxon>
        <taxon>Araneomorphae</taxon>
        <taxon>Entelegynae</taxon>
        <taxon>Araneoidea</taxon>
        <taxon>Linyphiidae</taxon>
        <taxon>Erigoninae</taxon>
        <taxon>Oedothorax</taxon>
    </lineage>
</organism>
<keyword evidence="1" id="KW-0472">Membrane</keyword>
<evidence type="ECO:0000313" key="3">
    <source>
        <dbReference type="EMBL" id="KAG8170428.1"/>
    </source>
</evidence>
<dbReference type="GO" id="GO:0005524">
    <property type="term" value="F:ATP binding"/>
    <property type="evidence" value="ECO:0007669"/>
    <property type="project" value="InterPro"/>
</dbReference>
<evidence type="ECO:0000259" key="2">
    <source>
        <dbReference type="Pfam" id="PF04851"/>
    </source>
</evidence>
<dbReference type="Proteomes" id="UP000827092">
    <property type="component" value="Unassembled WGS sequence"/>
</dbReference>
<keyword evidence="1" id="KW-1133">Transmembrane helix</keyword>
<protein>
    <recommendedName>
        <fullName evidence="2">Helicase/UvrB N-terminal domain-containing protein</fullName>
    </recommendedName>
</protein>
<gene>
    <name evidence="3" type="ORF">JTE90_000420</name>
</gene>
<name>A0AAV6TF35_9ARAC</name>
<dbReference type="GO" id="GO:0016787">
    <property type="term" value="F:hydrolase activity"/>
    <property type="evidence" value="ECO:0007669"/>
    <property type="project" value="InterPro"/>
</dbReference>
<sequence>MNQCIINQAKELIPHLKEVDNKLQGEHIILSDGKEHIRVKSRKPVVEEMLKHLESSSITSCNTMIDAETGFGKTYDIGLWSHVLAQAGYHHLVAVPNGKLVEQAKGMIDGAFTVKIETPKTVQEIKDALKVTNPTTIIVTHDLLLQQENDRKFEEQNGEKPKLWVSVDEADSINKQQAFENMCKLDAKYPTTYLTATPKKRILNRCGKVISPTRSSRRCISNTIKTVSVIAKTNEREKFNRALVVNVAATIIPLITLFPIINSNVAAIIGLTSDYWLYSALINNLYYTISFVILSIVMLPIWWVLTKITGVEPKTLLNRLLANVRSLSTREKSSPAHEYVEESEEVFNYNKLVDTDDLLTSVRWNIQSPVGENALILVDDVNSIINLSFALQGENNLVYEDGTRYEVYNKFQPEGMSYQDYRLKLRQSNFINCVKKQHPGLTEEQISELKDKVDFSDTAKYLEYRVMHSMIDLTLSYLMRCDNTALDKQRREDLGGLIEGVKDKVSTANDDNIIDFLKEKGFSEQFAMDKLLPQVNTVISALTSNNDQSRLIVDNWHLSKELHDLVEKEEGVLHGLSDFCKTNKCIFAGLGKNDLGIGQDKPFFKITRNDEGEYEVDYCNYNQGDLST</sequence>
<dbReference type="InterPro" id="IPR027417">
    <property type="entry name" value="P-loop_NTPase"/>
</dbReference>
<dbReference type="AlphaFoldDB" id="A0AAV6TF35"/>
<proteinExistence type="predicted"/>
<keyword evidence="4" id="KW-1185">Reference proteome</keyword>
<dbReference type="EMBL" id="JAFNEN010005479">
    <property type="protein sequence ID" value="KAG8170428.1"/>
    <property type="molecule type" value="Genomic_DNA"/>
</dbReference>
<keyword evidence="1" id="KW-0812">Transmembrane</keyword>
<feature type="non-terminal residue" evidence="3">
    <location>
        <position position="628"/>
    </location>
</feature>
<feature type="domain" description="Helicase/UvrB N-terminal" evidence="2">
    <location>
        <begin position="58"/>
        <end position="199"/>
    </location>
</feature>
<evidence type="ECO:0000313" key="4">
    <source>
        <dbReference type="Proteomes" id="UP000827092"/>
    </source>
</evidence>